<feature type="region of interest" description="Disordered" evidence="1">
    <location>
        <begin position="380"/>
        <end position="403"/>
    </location>
</feature>
<protein>
    <submittedName>
        <fullName evidence="2">Uncharacterized protein</fullName>
    </submittedName>
</protein>
<gene>
    <name evidence="2" type="ORF">SmJEL517_g01725</name>
</gene>
<dbReference type="Proteomes" id="UP000319731">
    <property type="component" value="Unassembled WGS sequence"/>
</dbReference>
<dbReference type="GeneID" id="42002950"/>
<proteinExistence type="predicted"/>
<evidence type="ECO:0000256" key="1">
    <source>
        <dbReference type="SAM" id="MobiDB-lite"/>
    </source>
</evidence>
<name>A0A507C359_9FUNG</name>
<dbReference type="OrthoDB" id="2150834at2759"/>
<dbReference type="AlphaFoldDB" id="A0A507C359"/>
<accession>A0A507C359</accession>
<feature type="compositionally biased region" description="Low complexity" evidence="1">
    <location>
        <begin position="380"/>
        <end position="391"/>
    </location>
</feature>
<dbReference type="EMBL" id="QEAO01000006">
    <property type="protein sequence ID" value="TPX35950.1"/>
    <property type="molecule type" value="Genomic_DNA"/>
</dbReference>
<evidence type="ECO:0000313" key="2">
    <source>
        <dbReference type="EMBL" id="TPX35950.1"/>
    </source>
</evidence>
<organism evidence="2 3">
    <name type="scientific">Synchytrium microbalum</name>
    <dbReference type="NCBI Taxonomy" id="1806994"/>
    <lineage>
        <taxon>Eukaryota</taxon>
        <taxon>Fungi</taxon>
        <taxon>Fungi incertae sedis</taxon>
        <taxon>Chytridiomycota</taxon>
        <taxon>Chytridiomycota incertae sedis</taxon>
        <taxon>Chytridiomycetes</taxon>
        <taxon>Synchytriales</taxon>
        <taxon>Synchytriaceae</taxon>
        <taxon>Synchytrium</taxon>
    </lineage>
</organism>
<comment type="caution">
    <text evidence="2">The sequence shown here is derived from an EMBL/GenBank/DDBJ whole genome shotgun (WGS) entry which is preliminary data.</text>
</comment>
<feature type="compositionally biased region" description="Acidic residues" evidence="1">
    <location>
        <begin position="392"/>
        <end position="403"/>
    </location>
</feature>
<reference evidence="2 3" key="1">
    <citation type="journal article" date="2019" name="Sci. Rep.">
        <title>Comparative genomics of chytrid fungi reveal insights into the obligate biotrophic and pathogenic lifestyle of Synchytrium endobioticum.</title>
        <authorList>
            <person name="van de Vossenberg B.T.L.H."/>
            <person name="Warris S."/>
            <person name="Nguyen H.D.T."/>
            <person name="van Gent-Pelzer M.P.E."/>
            <person name="Joly D.L."/>
            <person name="van de Geest H.C."/>
            <person name="Bonants P.J.M."/>
            <person name="Smith D.S."/>
            <person name="Levesque C.A."/>
            <person name="van der Lee T.A.J."/>
        </authorList>
    </citation>
    <scope>NUCLEOTIDE SEQUENCE [LARGE SCALE GENOMIC DNA]</scope>
    <source>
        <strain evidence="2 3">JEL517</strain>
    </source>
</reference>
<keyword evidence="3" id="KW-1185">Reference proteome</keyword>
<evidence type="ECO:0000313" key="3">
    <source>
        <dbReference type="Proteomes" id="UP000319731"/>
    </source>
</evidence>
<sequence length="411" mass="46431">MADQISVRLVDDILDAIFCKLAASDLSSMSFKQLCIRDFGGERTRTAINHSRMQPSTMKTNWQTYYCIRYNETLQNHTRLVMSPLARLPPPAHDEGYSANIHMNLVKSPDFEDQFTYAYRFVLSQTWLELNEGSADRPTRGVPRVFNVLRTNHPLITHVISAQCPRTWLCFIQTMEVLDVVNEGVIELGYRRLLECDSFGNPHENILGWRESQLLDRLLSKQQTLLLTHPQAIAQRVRDDKEGFTLARRYVYQNSKFFINPLEDETLPIYPWLGPLESVNNVASPCFGNPEICMVQCALGFSRLLVLSETGQIIHNFADPPHSQGAIRSSAWKKLLGIGGRPFARQTRQSRATVEYLSNGAIILGLPANIPLFLTNPAASSSSLKSNSSAEDVLEDTEDETSDTELVIRII</sequence>
<dbReference type="RefSeq" id="XP_031026335.1">
    <property type="nucleotide sequence ID" value="XM_031167653.1"/>
</dbReference>